<dbReference type="Pfam" id="PF02585">
    <property type="entry name" value="PIG-L"/>
    <property type="match status" value="1"/>
</dbReference>
<keyword evidence="1" id="KW-0862">Zinc</keyword>
<dbReference type="InterPro" id="IPR003737">
    <property type="entry name" value="GlcNAc_PI_deacetylase-related"/>
</dbReference>
<dbReference type="OrthoDB" id="116799at2"/>
<sequence length="261" mass="27839">MGEGPVSEPEGWAGIGPGDRGTPATEWSRWLAGRVPDPVFPIPGRCRRLVVVAPHPDDEILGVGVTASRFAAAGVDVTVVAVTDGDASHPDSPTLSPHRLAELRVEESRTACSLIGLPEPVRLGLPDGKVHEHLDTLTDAVTGIVDDGGPGTLVLATWRGDGHPDHEAVGQAAADACAATGAGLVEYPVWTWHWAAPGDPRVPWGRRRRVVLTDAELEAKRDAVSRFVTQVAPLSESPGDEAILPDWILERLVTREETVFW</sequence>
<feature type="region of interest" description="Disordered" evidence="2">
    <location>
        <begin position="1"/>
        <end position="25"/>
    </location>
</feature>
<reference evidence="4" key="1">
    <citation type="submission" date="2017-09" db="EMBL/GenBank/DDBJ databases">
        <authorList>
            <person name="Zhang Y."/>
            <person name="Huang X."/>
            <person name="Liu J."/>
            <person name="Lu L."/>
            <person name="Peng K."/>
        </authorList>
    </citation>
    <scope>NUCLEOTIDE SEQUENCE [LARGE SCALE GENOMIC DNA]</scope>
    <source>
        <strain evidence="4">S-XJ-1</strain>
    </source>
</reference>
<dbReference type="Proteomes" id="UP000218810">
    <property type="component" value="Unassembled WGS sequence"/>
</dbReference>
<dbReference type="GO" id="GO:0016137">
    <property type="term" value="P:glycoside metabolic process"/>
    <property type="evidence" value="ECO:0007669"/>
    <property type="project" value="UniProtKB-ARBA"/>
</dbReference>
<dbReference type="PANTHER" id="PTHR12993">
    <property type="entry name" value="N-ACETYLGLUCOSAMINYL-PHOSPHATIDYLINOSITOL DE-N-ACETYLASE-RELATED"/>
    <property type="match status" value="1"/>
</dbReference>
<proteinExistence type="predicted"/>
<dbReference type="GO" id="GO:0016811">
    <property type="term" value="F:hydrolase activity, acting on carbon-nitrogen (but not peptide) bonds, in linear amides"/>
    <property type="evidence" value="ECO:0007669"/>
    <property type="project" value="TreeGrafter"/>
</dbReference>
<dbReference type="Gene3D" id="3.40.50.10320">
    <property type="entry name" value="LmbE-like"/>
    <property type="match status" value="1"/>
</dbReference>
<evidence type="ECO:0000256" key="2">
    <source>
        <dbReference type="SAM" id="MobiDB-lite"/>
    </source>
</evidence>
<evidence type="ECO:0000313" key="3">
    <source>
        <dbReference type="EMBL" id="PAY22809.1"/>
    </source>
</evidence>
<keyword evidence="4" id="KW-1185">Reference proteome</keyword>
<dbReference type="InterPro" id="IPR024078">
    <property type="entry name" value="LmbE-like_dom_sf"/>
</dbReference>
<evidence type="ECO:0000256" key="1">
    <source>
        <dbReference type="ARBA" id="ARBA00022833"/>
    </source>
</evidence>
<dbReference type="EMBL" id="NTGA01000020">
    <property type="protein sequence ID" value="PAY22809.1"/>
    <property type="molecule type" value="Genomic_DNA"/>
</dbReference>
<accession>A0A2A2WNK8</accession>
<organism evidence="3 4">
    <name type="scientific">Dietzia natronolimnaea</name>
    <dbReference type="NCBI Taxonomy" id="161920"/>
    <lineage>
        <taxon>Bacteria</taxon>
        <taxon>Bacillati</taxon>
        <taxon>Actinomycetota</taxon>
        <taxon>Actinomycetes</taxon>
        <taxon>Mycobacteriales</taxon>
        <taxon>Dietziaceae</taxon>
        <taxon>Dietzia</taxon>
    </lineage>
</organism>
<comment type="caution">
    <text evidence="3">The sequence shown here is derived from an EMBL/GenBank/DDBJ whole genome shotgun (WGS) entry which is preliminary data.</text>
</comment>
<evidence type="ECO:0000313" key="4">
    <source>
        <dbReference type="Proteomes" id="UP000218810"/>
    </source>
</evidence>
<dbReference type="SUPFAM" id="SSF102588">
    <property type="entry name" value="LmbE-like"/>
    <property type="match status" value="1"/>
</dbReference>
<name>A0A2A2WNK8_9ACTN</name>
<protein>
    <submittedName>
        <fullName evidence="3">GlcNAc-PI de-N-acetylase</fullName>
    </submittedName>
</protein>
<dbReference type="PANTHER" id="PTHR12993:SF29">
    <property type="entry name" value="BLR3841 PROTEIN"/>
    <property type="match status" value="1"/>
</dbReference>
<dbReference type="AlphaFoldDB" id="A0A2A2WNK8"/>
<gene>
    <name evidence="3" type="ORF">CEY15_11995</name>
</gene>